<comment type="caution">
    <text evidence="1">The sequence shown here is derived from an EMBL/GenBank/DDBJ whole genome shotgun (WGS) entry which is preliminary data.</text>
</comment>
<reference evidence="1 2" key="1">
    <citation type="submission" date="2019-11" db="EMBL/GenBank/DDBJ databases">
        <title>Characterisation of Fundicoccus ignavus gen. nov. sp. nov., a novel genus of the family Aerococcaceae from bulk tank milk.</title>
        <authorList>
            <person name="Siebert A."/>
            <person name="Huptas C."/>
            <person name="Wenning M."/>
            <person name="Scherer S."/>
            <person name="Doll E.V."/>
        </authorList>
    </citation>
    <scope>NUCLEOTIDE SEQUENCE [LARGE SCALE GENOMIC DNA]</scope>
    <source>
        <strain evidence="1 2">DSM 109652</strain>
    </source>
</reference>
<sequence length="46" mass="5385">MVKSLNNEKELNRMLNIDSFRNLSKDKIMNFVSEIPKMGKEIAMNI</sequence>
<protein>
    <submittedName>
        <fullName evidence="1">Uncharacterized protein</fullName>
    </submittedName>
</protein>
<gene>
    <name evidence="1" type="ORF">GF867_11745</name>
</gene>
<dbReference type="EMBL" id="WJQT01000023">
    <property type="protein sequence ID" value="MRJ48237.1"/>
    <property type="molecule type" value="Genomic_DNA"/>
</dbReference>
<dbReference type="Proteomes" id="UP000440066">
    <property type="component" value="Unassembled WGS sequence"/>
</dbReference>
<evidence type="ECO:0000313" key="1">
    <source>
        <dbReference type="EMBL" id="MRJ48237.1"/>
    </source>
</evidence>
<dbReference type="RefSeq" id="WP_153833292.1">
    <property type="nucleotide sequence ID" value="NZ_WJQT01000023.1"/>
</dbReference>
<dbReference type="AlphaFoldDB" id="A0A844CCV7"/>
<organism evidence="1 2">
    <name type="scientific">Fundicoccus ignavus</name>
    <dbReference type="NCBI Taxonomy" id="2664442"/>
    <lineage>
        <taxon>Bacteria</taxon>
        <taxon>Bacillati</taxon>
        <taxon>Bacillota</taxon>
        <taxon>Bacilli</taxon>
        <taxon>Lactobacillales</taxon>
        <taxon>Aerococcaceae</taxon>
        <taxon>Fundicoccus</taxon>
    </lineage>
</organism>
<proteinExistence type="predicted"/>
<name>A0A844CCV7_9LACT</name>
<evidence type="ECO:0000313" key="2">
    <source>
        <dbReference type="Proteomes" id="UP000440066"/>
    </source>
</evidence>
<accession>A0A844CCV7</accession>